<accession>A0A0C3DEJ3</accession>
<dbReference type="HOGENOM" id="CLU_694760_0_0_1"/>
<evidence type="ECO:0000313" key="2">
    <source>
        <dbReference type="Proteomes" id="UP000053989"/>
    </source>
</evidence>
<dbReference type="Proteomes" id="UP000053989">
    <property type="component" value="Unassembled WGS sequence"/>
</dbReference>
<dbReference type="EMBL" id="KN822077">
    <property type="protein sequence ID" value="KIM59090.1"/>
    <property type="molecule type" value="Genomic_DNA"/>
</dbReference>
<gene>
    <name evidence="1" type="ORF">SCLCIDRAFT_1039399</name>
</gene>
<evidence type="ECO:0000313" key="1">
    <source>
        <dbReference type="EMBL" id="KIM59090.1"/>
    </source>
</evidence>
<organism evidence="1 2">
    <name type="scientific">Scleroderma citrinum Foug A</name>
    <dbReference type="NCBI Taxonomy" id="1036808"/>
    <lineage>
        <taxon>Eukaryota</taxon>
        <taxon>Fungi</taxon>
        <taxon>Dikarya</taxon>
        <taxon>Basidiomycota</taxon>
        <taxon>Agaricomycotina</taxon>
        <taxon>Agaricomycetes</taxon>
        <taxon>Agaricomycetidae</taxon>
        <taxon>Boletales</taxon>
        <taxon>Sclerodermatineae</taxon>
        <taxon>Sclerodermataceae</taxon>
        <taxon>Scleroderma</taxon>
    </lineage>
</organism>
<protein>
    <submittedName>
        <fullName evidence="1">Uncharacterized protein</fullName>
    </submittedName>
</protein>
<dbReference type="STRING" id="1036808.A0A0C3DEJ3"/>
<sequence>MPHRIKIVPFLASVHLRLNNFFKLLLVLVRRRKHAVLALIRRFLIALTHRGPPPDKAVPTPMRGACSHPELQLAACPPRQAGIPAAQPSQSLMPSSVSLECSTATMDSGIPQNAVPNDKPTRKFELDPFSPEELAGRMYETQGQIERTEANDIPPLKVEFTVPAVQAGWTRRIHPEVNKHSQGILTRCDLRNDQELHGRIMQYSSWLYDQLWQHPHLPQFHHLELVLEIVPKSQDAEDCQYYFVDHSRRVVFWLFEYKPSTIYHNVKGVQAEDHIALAIEAQYWLHCELFPHITLDAAVCQPLRETLIHSISDAILSECALAPFTTTELQQMLDLTSNIVDSSSKDNTIQGPSLYVIGGFAVLTQRQDFMSFPGRMKYIFSNCPATITSDKCHSSSR</sequence>
<keyword evidence="2" id="KW-1185">Reference proteome</keyword>
<name>A0A0C3DEJ3_9AGAM</name>
<dbReference type="OrthoDB" id="2657661at2759"/>
<dbReference type="InParanoid" id="A0A0C3DEJ3"/>
<reference evidence="1 2" key="1">
    <citation type="submission" date="2014-04" db="EMBL/GenBank/DDBJ databases">
        <authorList>
            <consortium name="DOE Joint Genome Institute"/>
            <person name="Kuo A."/>
            <person name="Kohler A."/>
            <person name="Nagy L.G."/>
            <person name="Floudas D."/>
            <person name="Copeland A."/>
            <person name="Barry K.W."/>
            <person name="Cichocki N."/>
            <person name="Veneault-Fourrey C."/>
            <person name="LaButti K."/>
            <person name="Lindquist E.A."/>
            <person name="Lipzen A."/>
            <person name="Lundell T."/>
            <person name="Morin E."/>
            <person name="Murat C."/>
            <person name="Sun H."/>
            <person name="Tunlid A."/>
            <person name="Henrissat B."/>
            <person name="Grigoriev I.V."/>
            <person name="Hibbett D.S."/>
            <person name="Martin F."/>
            <person name="Nordberg H.P."/>
            <person name="Cantor M.N."/>
            <person name="Hua S.X."/>
        </authorList>
    </citation>
    <scope>NUCLEOTIDE SEQUENCE [LARGE SCALE GENOMIC DNA]</scope>
    <source>
        <strain evidence="1 2">Foug A</strain>
    </source>
</reference>
<reference evidence="2" key="2">
    <citation type="submission" date="2015-01" db="EMBL/GenBank/DDBJ databases">
        <title>Evolutionary Origins and Diversification of the Mycorrhizal Mutualists.</title>
        <authorList>
            <consortium name="DOE Joint Genome Institute"/>
            <consortium name="Mycorrhizal Genomics Consortium"/>
            <person name="Kohler A."/>
            <person name="Kuo A."/>
            <person name="Nagy L.G."/>
            <person name="Floudas D."/>
            <person name="Copeland A."/>
            <person name="Barry K.W."/>
            <person name="Cichocki N."/>
            <person name="Veneault-Fourrey C."/>
            <person name="LaButti K."/>
            <person name="Lindquist E.A."/>
            <person name="Lipzen A."/>
            <person name="Lundell T."/>
            <person name="Morin E."/>
            <person name="Murat C."/>
            <person name="Riley R."/>
            <person name="Ohm R."/>
            <person name="Sun H."/>
            <person name="Tunlid A."/>
            <person name="Henrissat B."/>
            <person name="Grigoriev I.V."/>
            <person name="Hibbett D.S."/>
            <person name="Martin F."/>
        </authorList>
    </citation>
    <scope>NUCLEOTIDE SEQUENCE [LARGE SCALE GENOMIC DNA]</scope>
    <source>
        <strain evidence="2">Foug A</strain>
    </source>
</reference>
<dbReference type="AlphaFoldDB" id="A0A0C3DEJ3"/>
<proteinExistence type="predicted"/>